<keyword evidence="1" id="KW-0812">Transmembrane</keyword>
<dbReference type="Proteomes" id="UP000051645">
    <property type="component" value="Unassembled WGS sequence"/>
</dbReference>
<name>A0A0R2FPC5_9LACO</name>
<accession>A0A0R2FPC5</accession>
<dbReference type="AlphaFoldDB" id="A0A0R2FPC5"/>
<dbReference type="Proteomes" id="UP000051751">
    <property type="component" value="Unassembled WGS sequence"/>
</dbReference>
<organism evidence="3 6">
    <name type="scientific">Lactobacillus selangorensis</name>
    <dbReference type="NCBI Taxonomy" id="81857"/>
    <lineage>
        <taxon>Bacteria</taxon>
        <taxon>Bacillati</taxon>
        <taxon>Bacillota</taxon>
        <taxon>Bacilli</taxon>
        <taxon>Lactobacillales</taxon>
        <taxon>Lactobacillaceae</taxon>
        <taxon>Lactobacillus</taxon>
    </lineage>
</organism>
<feature type="transmembrane region" description="Helical" evidence="1">
    <location>
        <begin position="90"/>
        <end position="111"/>
    </location>
</feature>
<evidence type="ECO:0000259" key="2">
    <source>
        <dbReference type="Pfam" id="PF09335"/>
    </source>
</evidence>
<keyword evidence="5" id="KW-1185">Reference proteome</keyword>
<feature type="transmembrane region" description="Helical" evidence="1">
    <location>
        <begin position="198"/>
        <end position="215"/>
    </location>
</feature>
<dbReference type="InterPro" id="IPR032816">
    <property type="entry name" value="VTT_dom"/>
</dbReference>
<dbReference type="EMBL" id="JQAT01000004">
    <property type="protein sequence ID" value="KRN28213.1"/>
    <property type="molecule type" value="Genomic_DNA"/>
</dbReference>
<protein>
    <recommendedName>
        <fullName evidence="2">VTT domain-containing protein</fullName>
    </recommendedName>
</protein>
<evidence type="ECO:0000256" key="1">
    <source>
        <dbReference type="SAM" id="Phobius"/>
    </source>
</evidence>
<keyword evidence="1" id="KW-1133">Transmembrane helix</keyword>
<feature type="transmembrane region" description="Helical" evidence="1">
    <location>
        <begin position="168"/>
        <end position="186"/>
    </location>
</feature>
<evidence type="ECO:0000313" key="5">
    <source>
        <dbReference type="Proteomes" id="UP000051645"/>
    </source>
</evidence>
<dbReference type="STRING" id="81857.IV38_GL001667"/>
<feature type="transmembrane region" description="Helical" evidence="1">
    <location>
        <begin position="137"/>
        <end position="156"/>
    </location>
</feature>
<dbReference type="Pfam" id="PF09335">
    <property type="entry name" value="VTT_dom"/>
    <property type="match status" value="1"/>
</dbReference>
<feature type="domain" description="VTT" evidence="2">
    <location>
        <begin position="74"/>
        <end position="188"/>
    </location>
</feature>
<feature type="transmembrane region" description="Helical" evidence="1">
    <location>
        <begin position="59"/>
        <end position="83"/>
    </location>
</feature>
<evidence type="ECO:0000313" key="3">
    <source>
        <dbReference type="EMBL" id="KRN28213.1"/>
    </source>
</evidence>
<feature type="transmembrane region" description="Helical" evidence="1">
    <location>
        <begin position="7"/>
        <end position="25"/>
    </location>
</feature>
<evidence type="ECO:0000313" key="4">
    <source>
        <dbReference type="EMBL" id="KRN30911.1"/>
    </source>
</evidence>
<reference evidence="5 6" key="1">
    <citation type="journal article" date="2015" name="Genome Announc.">
        <title>Expanding the biotechnology potential of lactobacilli through comparative genomics of 213 strains and associated genera.</title>
        <authorList>
            <person name="Sun Z."/>
            <person name="Harris H.M."/>
            <person name="McCann A."/>
            <person name="Guo C."/>
            <person name="Argimon S."/>
            <person name="Zhang W."/>
            <person name="Yang X."/>
            <person name="Jeffery I.B."/>
            <person name="Cooney J.C."/>
            <person name="Kagawa T.F."/>
            <person name="Liu W."/>
            <person name="Song Y."/>
            <person name="Salvetti E."/>
            <person name="Wrobel A."/>
            <person name="Rasinkangas P."/>
            <person name="Parkhill J."/>
            <person name="Rea M.C."/>
            <person name="O'Sullivan O."/>
            <person name="Ritari J."/>
            <person name="Douillard F.P."/>
            <person name="Paul Ross R."/>
            <person name="Yang R."/>
            <person name="Briner A.E."/>
            <person name="Felis G.E."/>
            <person name="de Vos W.M."/>
            <person name="Barrangou R."/>
            <person name="Klaenhammer T.R."/>
            <person name="Caufield P.W."/>
            <person name="Cui Y."/>
            <person name="Zhang H."/>
            <person name="O'Toole P.W."/>
        </authorList>
    </citation>
    <scope>NUCLEOTIDE SEQUENCE [LARGE SCALE GENOMIC DNA]</scope>
    <source>
        <strain evidence="3 6">ATCC BAA-66</strain>
        <strain evidence="4 5">DSM 13344</strain>
    </source>
</reference>
<proteinExistence type="predicted"/>
<dbReference type="RefSeq" id="WP_057770039.1">
    <property type="nucleotide sequence ID" value="NZ_JQAT01000004.1"/>
</dbReference>
<dbReference type="EMBL" id="JQAZ01000005">
    <property type="protein sequence ID" value="KRN30911.1"/>
    <property type="molecule type" value="Genomic_DNA"/>
</dbReference>
<sequence length="229" mass="25207">MKKLVKLILILLGIAALIGLGYLVYTHYQFDFVLRFQTPHLNRAKWIARIRNHGFEDALLFSAMIAILSAIPGLPISVVAVFVGVGFGPWLGLLINLIGITVGNLFDIGLLKRFGFSKNNQRSQRFVDALSKRKHPLVGIALGYMIPVIPTILVDITAVKMKISFRQIVPTVIAGALPVSFLYAFGGDALLRQNPKRLTGAIIGLLIVIGLVALLRKDFQKHEAKKMPS</sequence>
<dbReference type="PATRIC" id="fig|81857.3.peg.1678"/>
<comment type="caution">
    <text evidence="3">The sequence shown here is derived from an EMBL/GenBank/DDBJ whole genome shotgun (WGS) entry which is preliminary data.</text>
</comment>
<evidence type="ECO:0000313" key="6">
    <source>
        <dbReference type="Proteomes" id="UP000051751"/>
    </source>
</evidence>
<gene>
    <name evidence="3" type="ORF">IV38_GL001667</name>
    <name evidence="4" type="ORF">IV40_GL001548</name>
</gene>
<keyword evidence="1" id="KW-0472">Membrane</keyword>